<organism evidence="2 3">
    <name type="scientific">Heliocybe sulcata</name>
    <dbReference type="NCBI Taxonomy" id="5364"/>
    <lineage>
        <taxon>Eukaryota</taxon>
        <taxon>Fungi</taxon>
        <taxon>Dikarya</taxon>
        <taxon>Basidiomycota</taxon>
        <taxon>Agaricomycotina</taxon>
        <taxon>Agaricomycetes</taxon>
        <taxon>Gloeophyllales</taxon>
        <taxon>Gloeophyllaceae</taxon>
        <taxon>Heliocybe</taxon>
    </lineage>
</organism>
<reference evidence="2 3" key="1">
    <citation type="journal article" date="2019" name="Nat. Ecol. Evol.">
        <title>Megaphylogeny resolves global patterns of mushroom evolution.</title>
        <authorList>
            <person name="Varga T."/>
            <person name="Krizsan K."/>
            <person name="Foldi C."/>
            <person name="Dima B."/>
            <person name="Sanchez-Garcia M."/>
            <person name="Sanchez-Ramirez S."/>
            <person name="Szollosi G.J."/>
            <person name="Szarkandi J.G."/>
            <person name="Papp V."/>
            <person name="Albert L."/>
            <person name="Andreopoulos W."/>
            <person name="Angelini C."/>
            <person name="Antonin V."/>
            <person name="Barry K.W."/>
            <person name="Bougher N.L."/>
            <person name="Buchanan P."/>
            <person name="Buyck B."/>
            <person name="Bense V."/>
            <person name="Catcheside P."/>
            <person name="Chovatia M."/>
            <person name="Cooper J."/>
            <person name="Damon W."/>
            <person name="Desjardin D."/>
            <person name="Finy P."/>
            <person name="Geml J."/>
            <person name="Haridas S."/>
            <person name="Hughes K."/>
            <person name="Justo A."/>
            <person name="Karasinski D."/>
            <person name="Kautmanova I."/>
            <person name="Kiss B."/>
            <person name="Kocsube S."/>
            <person name="Kotiranta H."/>
            <person name="LaButti K.M."/>
            <person name="Lechner B.E."/>
            <person name="Liimatainen K."/>
            <person name="Lipzen A."/>
            <person name="Lukacs Z."/>
            <person name="Mihaltcheva S."/>
            <person name="Morgado L.N."/>
            <person name="Niskanen T."/>
            <person name="Noordeloos M.E."/>
            <person name="Ohm R.A."/>
            <person name="Ortiz-Santana B."/>
            <person name="Ovrebo C."/>
            <person name="Racz N."/>
            <person name="Riley R."/>
            <person name="Savchenko A."/>
            <person name="Shiryaev A."/>
            <person name="Soop K."/>
            <person name="Spirin V."/>
            <person name="Szebenyi C."/>
            <person name="Tomsovsky M."/>
            <person name="Tulloss R.E."/>
            <person name="Uehling J."/>
            <person name="Grigoriev I.V."/>
            <person name="Vagvolgyi C."/>
            <person name="Papp T."/>
            <person name="Martin F.M."/>
            <person name="Miettinen O."/>
            <person name="Hibbett D.S."/>
            <person name="Nagy L.G."/>
        </authorList>
    </citation>
    <scope>NUCLEOTIDE SEQUENCE [LARGE SCALE GENOMIC DNA]</scope>
    <source>
        <strain evidence="2 3">OMC1185</strain>
    </source>
</reference>
<keyword evidence="3" id="KW-1185">Reference proteome</keyword>
<feature type="compositionally biased region" description="Polar residues" evidence="1">
    <location>
        <begin position="10"/>
        <end position="27"/>
    </location>
</feature>
<feature type="region of interest" description="Disordered" evidence="1">
    <location>
        <begin position="1"/>
        <end position="47"/>
    </location>
</feature>
<feature type="compositionally biased region" description="Basic and acidic residues" evidence="1">
    <location>
        <begin position="119"/>
        <end position="131"/>
    </location>
</feature>
<name>A0A5C3MPG0_9AGAM</name>
<feature type="compositionally biased region" description="Basic and acidic residues" evidence="1">
    <location>
        <begin position="28"/>
        <end position="39"/>
    </location>
</feature>
<dbReference type="Proteomes" id="UP000305948">
    <property type="component" value="Unassembled WGS sequence"/>
</dbReference>
<sequence length="209" mass="23303">MRKTAGLDPSRTTRNATKTKTSVSGTGRDNEEREKRNSRANDAPAQRRQMRHFLKAQSGSCTACIRTAKDAVLRCVVMKSRGGQAPSKRTRSLLLSSGWLNFGYHTSRKATYTGGSSHPESREDEERGEVRRRNENALRRHLVNYLVLLLGSWLSDMHSVYSTGVLAHVLRKRPLLGPLSGTFTTCVCSPTGERVLRTKTWGRAFVAAK</sequence>
<evidence type="ECO:0000256" key="1">
    <source>
        <dbReference type="SAM" id="MobiDB-lite"/>
    </source>
</evidence>
<protein>
    <submittedName>
        <fullName evidence="2">Uncharacterized protein</fullName>
    </submittedName>
</protein>
<proteinExistence type="predicted"/>
<dbReference type="AlphaFoldDB" id="A0A5C3MPG0"/>
<gene>
    <name evidence="2" type="ORF">OE88DRAFT_1648948</name>
</gene>
<dbReference type="EMBL" id="ML213535">
    <property type="protein sequence ID" value="TFK45928.1"/>
    <property type="molecule type" value="Genomic_DNA"/>
</dbReference>
<evidence type="ECO:0000313" key="2">
    <source>
        <dbReference type="EMBL" id="TFK45928.1"/>
    </source>
</evidence>
<accession>A0A5C3MPG0</accession>
<evidence type="ECO:0000313" key="3">
    <source>
        <dbReference type="Proteomes" id="UP000305948"/>
    </source>
</evidence>
<feature type="region of interest" description="Disordered" evidence="1">
    <location>
        <begin position="110"/>
        <end position="131"/>
    </location>
</feature>